<dbReference type="STRING" id="134849.SAMN05443668_103595"/>
<evidence type="ECO:0000256" key="1">
    <source>
        <dbReference type="SAM" id="Coils"/>
    </source>
</evidence>
<dbReference type="EMBL" id="FRCS01000003">
    <property type="protein sequence ID" value="SHN19765.1"/>
    <property type="molecule type" value="Genomic_DNA"/>
</dbReference>
<dbReference type="AlphaFoldDB" id="A0A1M7PR02"/>
<keyword evidence="4" id="KW-1185">Reference proteome</keyword>
<dbReference type="Proteomes" id="UP000184440">
    <property type="component" value="Unassembled WGS sequence"/>
</dbReference>
<gene>
    <name evidence="3" type="ORF">SAMN05443668_103595</name>
</gene>
<evidence type="ECO:0000256" key="2">
    <source>
        <dbReference type="SAM" id="MobiDB-lite"/>
    </source>
</evidence>
<dbReference type="RefSeq" id="WP_073256775.1">
    <property type="nucleotide sequence ID" value="NZ_FRCS01000003.1"/>
</dbReference>
<feature type="region of interest" description="Disordered" evidence="2">
    <location>
        <begin position="160"/>
        <end position="184"/>
    </location>
</feature>
<accession>A0A1M7PR02</accession>
<feature type="coiled-coil region" evidence="1">
    <location>
        <begin position="27"/>
        <end position="54"/>
    </location>
</feature>
<organism evidence="3 4">
    <name type="scientific">Cryptosporangium aurantiacum</name>
    <dbReference type="NCBI Taxonomy" id="134849"/>
    <lineage>
        <taxon>Bacteria</taxon>
        <taxon>Bacillati</taxon>
        <taxon>Actinomycetota</taxon>
        <taxon>Actinomycetes</taxon>
        <taxon>Cryptosporangiales</taxon>
        <taxon>Cryptosporangiaceae</taxon>
        <taxon>Cryptosporangium</taxon>
    </lineage>
</organism>
<keyword evidence="1" id="KW-0175">Coiled coil</keyword>
<evidence type="ECO:0000313" key="3">
    <source>
        <dbReference type="EMBL" id="SHN19765.1"/>
    </source>
</evidence>
<feature type="compositionally biased region" description="Basic and acidic residues" evidence="2">
    <location>
        <begin position="291"/>
        <end position="301"/>
    </location>
</feature>
<reference evidence="3 4" key="1">
    <citation type="submission" date="2016-11" db="EMBL/GenBank/DDBJ databases">
        <authorList>
            <person name="Jaros S."/>
            <person name="Januszkiewicz K."/>
            <person name="Wedrychowicz H."/>
        </authorList>
    </citation>
    <scope>NUCLEOTIDE SEQUENCE [LARGE SCALE GENOMIC DNA]</scope>
    <source>
        <strain evidence="3 4">DSM 46144</strain>
    </source>
</reference>
<proteinExistence type="predicted"/>
<name>A0A1M7PR02_9ACTN</name>
<evidence type="ECO:0000313" key="4">
    <source>
        <dbReference type="Proteomes" id="UP000184440"/>
    </source>
</evidence>
<protein>
    <submittedName>
        <fullName evidence="3">Uncharacterized protein</fullName>
    </submittedName>
</protein>
<feature type="region of interest" description="Disordered" evidence="2">
    <location>
        <begin position="236"/>
        <end position="308"/>
    </location>
</feature>
<sequence length="308" mass="34429">MTSPEHPDLGGELGARTGQALAVLATLAEASARLAAEEQRRRERNEHLQRYRDELTQRLLTRQQQFANQAAQLFARRDRTYLKTAGDHAWIRDAHLSQLAHAWRISRSREGDPRFPTATVVAEAVEDELRRRYSAPMRTYDERVAAGVSRATAMHEAATRMAQTHPSRPHGRRDNPALHGTASSDFDANVDAERAAIRDRMQPDVLHPHYEQRLRELGAASPVAEKVARELLATQTASPSIPAAPKDTPMTQPSSAQEPRRSAQDIAADAYPDGPVILQPHQRPPGLASKRPADITYDRTQHYPRPTR</sequence>